<evidence type="ECO:0000313" key="1">
    <source>
        <dbReference type="EMBL" id="MBB4700120.1"/>
    </source>
</evidence>
<evidence type="ECO:0000313" key="2">
    <source>
        <dbReference type="Proteomes" id="UP000542210"/>
    </source>
</evidence>
<reference evidence="1 2" key="1">
    <citation type="submission" date="2020-08" db="EMBL/GenBank/DDBJ databases">
        <title>Sequencing the genomes of 1000 actinobacteria strains.</title>
        <authorList>
            <person name="Klenk H.-P."/>
        </authorList>
    </citation>
    <scope>NUCLEOTIDE SEQUENCE [LARGE SCALE GENOMIC DNA]</scope>
    <source>
        <strain evidence="1 2">DSM 45784</strain>
    </source>
</reference>
<dbReference type="RefSeq" id="WP_184878048.1">
    <property type="nucleotide sequence ID" value="NZ_BOOV01000009.1"/>
</dbReference>
<dbReference type="Proteomes" id="UP000542210">
    <property type="component" value="Unassembled WGS sequence"/>
</dbReference>
<organism evidence="1 2">
    <name type="scientific">Sphaerisporangium siamense</name>
    <dbReference type="NCBI Taxonomy" id="795645"/>
    <lineage>
        <taxon>Bacteria</taxon>
        <taxon>Bacillati</taxon>
        <taxon>Actinomycetota</taxon>
        <taxon>Actinomycetes</taxon>
        <taxon>Streptosporangiales</taxon>
        <taxon>Streptosporangiaceae</taxon>
        <taxon>Sphaerisporangium</taxon>
    </lineage>
</organism>
<dbReference type="AlphaFoldDB" id="A0A7W7G919"/>
<comment type="caution">
    <text evidence="1">The sequence shown here is derived from an EMBL/GenBank/DDBJ whole genome shotgun (WGS) entry which is preliminary data.</text>
</comment>
<keyword evidence="2" id="KW-1185">Reference proteome</keyword>
<accession>A0A7W7G919</accession>
<name>A0A7W7G919_9ACTN</name>
<sequence length="121" mass="13360">MGRRLGACACCGFKGEIRARGLVHACYARHRIKGTLSQFPRTKKQKPAPPRLDLNPAAYGSPAEFALACLKARKTVVEAERITGLPAHVIRRLVERQPGWLLGADGRVRVFDTSPEERQLA</sequence>
<protein>
    <submittedName>
        <fullName evidence="1">Uncharacterized protein</fullName>
    </submittedName>
</protein>
<proteinExistence type="predicted"/>
<gene>
    <name evidence="1" type="ORF">BJ982_001664</name>
</gene>
<dbReference type="EMBL" id="JACHND010000001">
    <property type="protein sequence ID" value="MBB4700120.1"/>
    <property type="molecule type" value="Genomic_DNA"/>
</dbReference>